<name>A0A8J4WVW9_CLAMG</name>
<gene>
    <name evidence="1" type="primary">Engase2</name>
    <name evidence="1" type="ORF">DAT39_017103</name>
</gene>
<accession>A0A8J4WVW9</accession>
<protein>
    <submittedName>
        <fullName evidence="1">Cytosolic endo-beta-N-acetylglucosaminidase 2</fullName>
    </submittedName>
</protein>
<dbReference type="EMBL" id="QNUK01000447">
    <property type="protein sequence ID" value="KAF5893192.1"/>
    <property type="molecule type" value="Genomic_DNA"/>
</dbReference>
<dbReference type="Proteomes" id="UP000727407">
    <property type="component" value="Unassembled WGS sequence"/>
</dbReference>
<dbReference type="AlphaFoldDB" id="A0A8J4WVW9"/>
<reference evidence="1" key="1">
    <citation type="submission" date="2020-07" db="EMBL/GenBank/DDBJ databases">
        <title>Clarias magur genome sequencing, assembly and annotation.</title>
        <authorList>
            <person name="Kushwaha B."/>
            <person name="Kumar R."/>
            <person name="Das P."/>
            <person name="Joshi C.G."/>
            <person name="Kumar D."/>
            <person name="Nagpure N.S."/>
            <person name="Pandey M."/>
            <person name="Agarwal S."/>
            <person name="Srivastava S."/>
            <person name="Singh M."/>
            <person name="Sahoo L."/>
            <person name="Jayasankar P."/>
            <person name="Meher P.K."/>
            <person name="Koringa P.G."/>
            <person name="Iquebal M.A."/>
            <person name="Das S.P."/>
            <person name="Bit A."/>
            <person name="Patnaik S."/>
            <person name="Patel N."/>
            <person name="Shah T.M."/>
            <person name="Hinsu A."/>
            <person name="Jena J.K."/>
        </authorList>
    </citation>
    <scope>NUCLEOTIDE SEQUENCE</scope>
    <source>
        <strain evidence="1">CIFAMagur01</strain>
        <tissue evidence="1">Testis</tissue>
    </source>
</reference>
<proteinExistence type="predicted"/>
<keyword evidence="2" id="KW-1185">Reference proteome</keyword>
<sequence>MQMKSLHGFNTRVCVCQREMMSWSECNNVSHVCDLFGRGRPGGGSWHRAAN</sequence>
<comment type="caution">
    <text evidence="1">The sequence shown here is derived from an EMBL/GenBank/DDBJ whole genome shotgun (WGS) entry which is preliminary data.</text>
</comment>
<evidence type="ECO:0000313" key="1">
    <source>
        <dbReference type="EMBL" id="KAF5893192.1"/>
    </source>
</evidence>
<evidence type="ECO:0000313" key="2">
    <source>
        <dbReference type="Proteomes" id="UP000727407"/>
    </source>
</evidence>
<organism evidence="1 2">
    <name type="scientific">Clarias magur</name>
    <name type="common">Asian catfish</name>
    <name type="synonym">Macropteronotus magur</name>
    <dbReference type="NCBI Taxonomy" id="1594786"/>
    <lineage>
        <taxon>Eukaryota</taxon>
        <taxon>Metazoa</taxon>
        <taxon>Chordata</taxon>
        <taxon>Craniata</taxon>
        <taxon>Vertebrata</taxon>
        <taxon>Euteleostomi</taxon>
        <taxon>Actinopterygii</taxon>
        <taxon>Neopterygii</taxon>
        <taxon>Teleostei</taxon>
        <taxon>Ostariophysi</taxon>
        <taxon>Siluriformes</taxon>
        <taxon>Clariidae</taxon>
        <taxon>Clarias</taxon>
    </lineage>
</organism>